<evidence type="ECO:0000256" key="1">
    <source>
        <dbReference type="ARBA" id="ARBA00022691"/>
    </source>
</evidence>
<dbReference type="PATRIC" id="fig|1434120.4.peg.899"/>
<dbReference type="Pfam" id="PF13186">
    <property type="entry name" value="SPASM"/>
    <property type="match status" value="1"/>
</dbReference>
<feature type="domain" description="Radical SAM core" evidence="5">
    <location>
        <begin position="35"/>
        <end position="261"/>
    </location>
</feature>
<dbReference type="CDD" id="cd01335">
    <property type="entry name" value="Radical_SAM"/>
    <property type="match status" value="1"/>
</dbReference>
<dbReference type="PROSITE" id="PS51918">
    <property type="entry name" value="RADICAL_SAM"/>
    <property type="match status" value="1"/>
</dbReference>
<dbReference type="Proteomes" id="UP000033111">
    <property type="component" value="Chromosome"/>
</dbReference>
<protein>
    <submittedName>
        <fullName evidence="6">Tungsten-containing aldehyde ferredoxin oxidoreductase cofactor modifying protein</fullName>
    </submittedName>
</protein>
<organism evidence="6 7">
    <name type="scientific">Methanosarcina siciliae T4/M</name>
    <dbReference type="NCBI Taxonomy" id="1434120"/>
    <lineage>
        <taxon>Archaea</taxon>
        <taxon>Methanobacteriati</taxon>
        <taxon>Methanobacteriota</taxon>
        <taxon>Stenosarchaea group</taxon>
        <taxon>Methanomicrobia</taxon>
        <taxon>Methanosarcinales</taxon>
        <taxon>Methanosarcinaceae</taxon>
        <taxon>Methanosarcina</taxon>
    </lineage>
</organism>
<keyword evidence="2" id="KW-0479">Metal-binding</keyword>
<evidence type="ECO:0000256" key="2">
    <source>
        <dbReference type="ARBA" id="ARBA00022723"/>
    </source>
</evidence>
<gene>
    <name evidence="6" type="ORF">MSSIT_0706</name>
</gene>
<dbReference type="InterPro" id="IPR050377">
    <property type="entry name" value="Radical_SAM_PqqE_MftC-like"/>
</dbReference>
<dbReference type="PANTHER" id="PTHR11228:SF34">
    <property type="entry name" value="TUNGSTEN-CONTAINING ALDEHYDE FERREDOXIN OXIDOREDUCTASE COFACTOR MODIFYING PROTEIN"/>
    <property type="match status" value="1"/>
</dbReference>
<dbReference type="SFLD" id="SFLDS00029">
    <property type="entry name" value="Radical_SAM"/>
    <property type="match status" value="1"/>
</dbReference>
<dbReference type="HOGENOM" id="CLU_009273_4_2_2"/>
<dbReference type="GO" id="GO:0051536">
    <property type="term" value="F:iron-sulfur cluster binding"/>
    <property type="evidence" value="ECO:0007669"/>
    <property type="project" value="UniProtKB-KW"/>
</dbReference>
<evidence type="ECO:0000313" key="7">
    <source>
        <dbReference type="Proteomes" id="UP000033111"/>
    </source>
</evidence>
<dbReference type="InterPro" id="IPR058240">
    <property type="entry name" value="rSAM_sf"/>
</dbReference>
<accession>A0A0E3P201</accession>
<dbReference type="GO" id="GO:0046872">
    <property type="term" value="F:metal ion binding"/>
    <property type="evidence" value="ECO:0007669"/>
    <property type="project" value="UniProtKB-KW"/>
</dbReference>
<keyword evidence="3" id="KW-0408">Iron</keyword>
<dbReference type="Gene3D" id="3.20.20.70">
    <property type="entry name" value="Aldolase class I"/>
    <property type="match status" value="1"/>
</dbReference>
<evidence type="ECO:0000256" key="3">
    <source>
        <dbReference type="ARBA" id="ARBA00023004"/>
    </source>
</evidence>
<dbReference type="KEGG" id="msw:MSSIT_0706"/>
<dbReference type="InterPro" id="IPR013785">
    <property type="entry name" value="Aldolase_TIM"/>
</dbReference>
<keyword evidence="1" id="KW-0949">S-adenosyl-L-methionine</keyword>
<dbReference type="PANTHER" id="PTHR11228">
    <property type="entry name" value="RADICAL SAM DOMAIN PROTEIN"/>
    <property type="match status" value="1"/>
</dbReference>
<dbReference type="GeneID" id="24859479"/>
<dbReference type="InterPro" id="IPR007197">
    <property type="entry name" value="rSAM"/>
</dbReference>
<dbReference type="GO" id="GO:0003824">
    <property type="term" value="F:catalytic activity"/>
    <property type="evidence" value="ECO:0007669"/>
    <property type="project" value="InterPro"/>
</dbReference>
<keyword evidence="4" id="KW-0411">Iron-sulfur</keyword>
<evidence type="ECO:0000313" key="6">
    <source>
        <dbReference type="EMBL" id="AKB27425.1"/>
    </source>
</evidence>
<reference evidence="6 7" key="1">
    <citation type="submission" date="2014-07" db="EMBL/GenBank/DDBJ databases">
        <title>Methanogenic archaea and the global carbon cycle.</title>
        <authorList>
            <person name="Henriksen J.R."/>
            <person name="Luke J."/>
            <person name="Reinhart S."/>
            <person name="Benedict M.N."/>
            <person name="Youngblut N.D."/>
            <person name="Metcalf M.E."/>
            <person name="Whitaker R.J."/>
            <person name="Metcalf W.W."/>
        </authorList>
    </citation>
    <scope>NUCLEOTIDE SEQUENCE [LARGE SCALE GENOMIC DNA]</scope>
    <source>
        <strain evidence="6 7">T4/M</strain>
    </source>
</reference>
<dbReference type="InterPro" id="IPR023885">
    <property type="entry name" value="4Fe4S-binding_SPASM_dom"/>
</dbReference>
<dbReference type="OrthoDB" id="30736at2157"/>
<sequence length="381" mass="43335">MLGKEYKKFNELSLFSPPPVLRGYMYGAQEAYKARDSNRLLAIRLETNTSCNLHCRYCYAQSGEDSVKIADFNVLKRIISEAKELGIRSVVVIGGGEPTLYPKFRELIAYIDSLGIVPMLFSNTILMTDELAGFLYEHNASVMGKLDSLKPEVQDYLAGREGVFEDIKNGLGNLLKAGFSKPAEPGKLRLGVSFVSNKLNLEEIEEIWHFCRQNNIFPNMEILTPTGRANDELEDQLLTADEIKEYKLRLLEIDRKHYGYDWLPYTPITASGCLQHLYSLYISIEGNVRPCAPTKLDEHPALRVNGEYPYNVKRMNLREIYDSELFTYVRNIDKMLEGRCGNCEYIKECIGCRGYAYSVGINNGAGPLEALRMECQQCFKE</sequence>
<name>A0A0E3P201_9EURY</name>
<dbReference type="Pfam" id="PF04055">
    <property type="entry name" value="Radical_SAM"/>
    <property type="match status" value="1"/>
</dbReference>
<dbReference type="SFLD" id="SFLDG01386">
    <property type="entry name" value="main_SPASM_domain-containing"/>
    <property type="match status" value="1"/>
</dbReference>
<dbReference type="EMBL" id="CP009506">
    <property type="protein sequence ID" value="AKB27425.1"/>
    <property type="molecule type" value="Genomic_DNA"/>
</dbReference>
<proteinExistence type="predicted"/>
<dbReference type="RefSeq" id="WP_048170138.1">
    <property type="nucleotide sequence ID" value="NZ_CP009506.1"/>
</dbReference>
<evidence type="ECO:0000256" key="4">
    <source>
        <dbReference type="ARBA" id="ARBA00023014"/>
    </source>
</evidence>
<dbReference type="SFLD" id="SFLDG01067">
    <property type="entry name" value="SPASM/twitch_domain_containing"/>
    <property type="match status" value="1"/>
</dbReference>
<keyword evidence="7" id="KW-1185">Reference proteome</keyword>
<dbReference type="AlphaFoldDB" id="A0A0E3P201"/>
<evidence type="ECO:0000259" key="5">
    <source>
        <dbReference type="PROSITE" id="PS51918"/>
    </source>
</evidence>
<dbReference type="SUPFAM" id="SSF102114">
    <property type="entry name" value="Radical SAM enzymes"/>
    <property type="match status" value="1"/>
</dbReference>